<evidence type="ECO:0000313" key="2">
    <source>
        <dbReference type="EMBL" id="TLX71446.1"/>
    </source>
</evidence>
<reference evidence="2 3" key="1">
    <citation type="submission" date="2019-04" db="EMBL/GenBank/DDBJ databases">
        <authorList>
            <person name="Li M."/>
        </authorList>
    </citation>
    <scope>NUCLEOTIDE SEQUENCE [LARGE SCALE GENOMIC DNA]</scope>
    <source>
        <strain evidence="2 3">LAM1902</strain>
    </source>
</reference>
<keyword evidence="3" id="KW-1185">Reference proteome</keyword>
<proteinExistence type="predicted"/>
<keyword evidence="1" id="KW-0472">Membrane</keyword>
<name>A0A5R9QQP8_9PSED</name>
<dbReference type="RefSeq" id="WP_138526070.1">
    <property type="nucleotide sequence ID" value="NZ_JAOCBK010000018.1"/>
</dbReference>
<sequence>MNTPPVTTPLGDVDEKAVQLRQANRLILQGFAGAVGSVAKMAYAIAFLSTGPEMRFGRTGIAIGLALLAYGLLRKSRTCAAILVLHALFAVVFTANTSAWTPWWLVQLVIAWLQVQGLRGALLHTQLKQTR</sequence>
<organism evidence="2 3">
    <name type="scientific">Pseudomonas nicosulfuronedens</name>
    <dbReference type="NCBI Taxonomy" id="2571105"/>
    <lineage>
        <taxon>Bacteria</taxon>
        <taxon>Pseudomonadati</taxon>
        <taxon>Pseudomonadota</taxon>
        <taxon>Gammaproteobacteria</taxon>
        <taxon>Pseudomonadales</taxon>
        <taxon>Pseudomonadaceae</taxon>
        <taxon>Pseudomonas</taxon>
    </lineage>
</organism>
<feature type="transmembrane region" description="Helical" evidence="1">
    <location>
        <begin position="26"/>
        <end position="49"/>
    </location>
</feature>
<comment type="caution">
    <text evidence="2">The sequence shown here is derived from an EMBL/GenBank/DDBJ whole genome shotgun (WGS) entry which is preliminary data.</text>
</comment>
<feature type="transmembrane region" description="Helical" evidence="1">
    <location>
        <begin position="55"/>
        <end position="73"/>
    </location>
</feature>
<dbReference type="Proteomes" id="UP000306635">
    <property type="component" value="Unassembled WGS sequence"/>
</dbReference>
<keyword evidence="1" id="KW-1133">Transmembrane helix</keyword>
<keyword evidence="1" id="KW-0812">Transmembrane</keyword>
<gene>
    <name evidence="2" type="ORF">FAS41_25150</name>
</gene>
<feature type="transmembrane region" description="Helical" evidence="1">
    <location>
        <begin position="80"/>
        <end position="97"/>
    </location>
</feature>
<evidence type="ECO:0000313" key="3">
    <source>
        <dbReference type="Proteomes" id="UP000306635"/>
    </source>
</evidence>
<accession>A0A5R9QQP8</accession>
<protein>
    <submittedName>
        <fullName evidence="2">Uncharacterized protein</fullName>
    </submittedName>
</protein>
<evidence type="ECO:0000256" key="1">
    <source>
        <dbReference type="SAM" id="Phobius"/>
    </source>
</evidence>
<dbReference type="AlphaFoldDB" id="A0A5R9QQP8"/>
<dbReference type="EMBL" id="SWDV01000040">
    <property type="protein sequence ID" value="TLX71446.1"/>
    <property type="molecule type" value="Genomic_DNA"/>
</dbReference>